<dbReference type="GO" id="GO:0005730">
    <property type="term" value="C:nucleolus"/>
    <property type="evidence" value="ECO:0007669"/>
    <property type="project" value="UniProtKB-SubCell"/>
</dbReference>
<dbReference type="Pfam" id="PF09805">
    <property type="entry name" value="Nop25"/>
    <property type="match status" value="1"/>
</dbReference>
<evidence type="ECO:0000256" key="1">
    <source>
        <dbReference type="ARBA" id="ARBA00004604"/>
    </source>
</evidence>
<keyword evidence="7" id="KW-1185">Reference proteome</keyword>
<reference evidence="6" key="1">
    <citation type="submission" date="2021-06" db="EMBL/GenBank/DDBJ databases">
        <authorList>
            <person name="Kallberg Y."/>
            <person name="Tangrot J."/>
            <person name="Rosling A."/>
        </authorList>
    </citation>
    <scope>NUCLEOTIDE SEQUENCE</scope>
    <source>
        <strain evidence="6">FL130A</strain>
    </source>
</reference>
<feature type="coiled-coil region" evidence="5">
    <location>
        <begin position="47"/>
        <end position="93"/>
    </location>
</feature>
<dbReference type="PANTHER" id="PTHR14577">
    <property type="entry name" value="NUCLEOLAR PROTEIN 12"/>
    <property type="match status" value="1"/>
</dbReference>
<accession>A0A9N9CCW0</accession>
<dbReference type="AlphaFoldDB" id="A0A9N9CCW0"/>
<dbReference type="InterPro" id="IPR019186">
    <property type="entry name" value="Nucleolar_protein_12"/>
</dbReference>
<sequence>MNKQGIPFLSFTPFEESLNKKKRKREQPKEIVFDETARKEFLTGFHKRKLERRAKAQEYAKQQAKREHVQAVKEQREARQKEVKERLEKLQAIIDETYGMRKESGNEDGEDKFNNNSEDITDDDIEEERTNNKKIIKLNTQQLSDTKEYKTRDTLTTVTIVEDFEISNINYNDNNTDINHRNKHNATNIEKSKKSNKKFTKKKIRG</sequence>
<keyword evidence="4" id="KW-0539">Nucleus</keyword>
<evidence type="ECO:0000256" key="2">
    <source>
        <dbReference type="ARBA" id="ARBA00007175"/>
    </source>
</evidence>
<dbReference type="OrthoDB" id="551633at2759"/>
<evidence type="ECO:0000256" key="3">
    <source>
        <dbReference type="ARBA" id="ARBA00023054"/>
    </source>
</evidence>
<comment type="caution">
    <text evidence="6">The sequence shown here is derived from an EMBL/GenBank/DDBJ whole genome shotgun (WGS) entry which is preliminary data.</text>
</comment>
<comment type="similarity">
    <text evidence="2">Belongs to the RRP17 family.</text>
</comment>
<evidence type="ECO:0000256" key="5">
    <source>
        <dbReference type="SAM" id="Coils"/>
    </source>
</evidence>
<comment type="subcellular location">
    <subcellularLocation>
        <location evidence="1">Nucleus</location>
        <location evidence="1">Nucleolus</location>
    </subcellularLocation>
</comment>
<dbReference type="PANTHER" id="PTHR14577:SF0">
    <property type="entry name" value="NUCLEOLAR PROTEIN 12"/>
    <property type="match status" value="1"/>
</dbReference>
<evidence type="ECO:0000313" key="7">
    <source>
        <dbReference type="Proteomes" id="UP000789508"/>
    </source>
</evidence>
<dbReference type="GO" id="GO:0019843">
    <property type="term" value="F:rRNA binding"/>
    <property type="evidence" value="ECO:0007669"/>
    <property type="project" value="TreeGrafter"/>
</dbReference>
<evidence type="ECO:0000313" key="6">
    <source>
        <dbReference type="EMBL" id="CAG8598921.1"/>
    </source>
</evidence>
<organism evidence="6 7">
    <name type="scientific">Ambispora leptoticha</name>
    <dbReference type="NCBI Taxonomy" id="144679"/>
    <lineage>
        <taxon>Eukaryota</taxon>
        <taxon>Fungi</taxon>
        <taxon>Fungi incertae sedis</taxon>
        <taxon>Mucoromycota</taxon>
        <taxon>Glomeromycotina</taxon>
        <taxon>Glomeromycetes</taxon>
        <taxon>Archaeosporales</taxon>
        <taxon>Ambisporaceae</taxon>
        <taxon>Ambispora</taxon>
    </lineage>
</organism>
<dbReference type="EMBL" id="CAJVPS010004081">
    <property type="protein sequence ID" value="CAG8598921.1"/>
    <property type="molecule type" value="Genomic_DNA"/>
</dbReference>
<protein>
    <submittedName>
        <fullName evidence="6">8995_t:CDS:1</fullName>
    </submittedName>
</protein>
<dbReference type="Proteomes" id="UP000789508">
    <property type="component" value="Unassembled WGS sequence"/>
</dbReference>
<gene>
    <name evidence="6" type="ORF">ALEPTO_LOCUS8052</name>
</gene>
<keyword evidence="3 5" id="KW-0175">Coiled coil</keyword>
<proteinExistence type="inferred from homology"/>
<evidence type="ECO:0000256" key="4">
    <source>
        <dbReference type="ARBA" id="ARBA00023242"/>
    </source>
</evidence>
<name>A0A9N9CCW0_9GLOM</name>